<evidence type="ECO:0000313" key="3">
    <source>
        <dbReference type="Proteomes" id="UP000002630"/>
    </source>
</evidence>
<dbReference type="OrthoDB" id="46564at2759"/>
<dbReference type="InterPro" id="IPR029063">
    <property type="entry name" value="SAM-dependent_MTases_sf"/>
</dbReference>
<dbReference type="SUPFAM" id="SSF53335">
    <property type="entry name" value="S-adenosyl-L-methionine-dependent methyltransferases"/>
    <property type="match status" value="1"/>
</dbReference>
<accession>D8LGH3</accession>
<sequence length="352" mass="36720">MCKSEEISGQRLWEGSLLLCAYLVEVCRNEDSNSSAGDCCRGMGKPKLDLQGKSVLELGAGTGIVGMLAAKLGAQTLILTDGDDKCVAMAQKNIQDNDVPFDQALVTALRWGEEESTTKFCKDFSEWDSRRVIGTGSGGKNGVASAAGPTKSLAAGAQDKASVPGDVAVCAHGHSPNASSGNGHLNEDPASTSCEGQDRNVGPPPPPRDSLPSSPSPLKSFDFILAGDVLYKHSLLEPFLRTVRDMLAAGGRMLLCHIPRAGVTYDIVERAFAQAGFAFEILNGDNKEEGSKGHSSGGEGGGKDVGRADAPTEGAAGGHCDAPDVGGIELCVDDARRARLYELHSVDLTFAT</sequence>
<gene>
    <name evidence="2" type="ORF">Esi_0167_0078</name>
</gene>
<evidence type="ECO:0000256" key="1">
    <source>
        <dbReference type="SAM" id="MobiDB-lite"/>
    </source>
</evidence>
<dbReference type="InParanoid" id="D8LGH3"/>
<dbReference type="EMBL" id="FN649760">
    <property type="protein sequence ID" value="CBN75748.1"/>
    <property type="molecule type" value="Genomic_DNA"/>
</dbReference>
<proteinExistence type="predicted"/>
<reference evidence="2 3" key="1">
    <citation type="journal article" date="2010" name="Nature">
        <title>The Ectocarpus genome and the independent evolution of multicellularity in brown algae.</title>
        <authorList>
            <person name="Cock J.M."/>
            <person name="Sterck L."/>
            <person name="Rouze P."/>
            <person name="Scornet D."/>
            <person name="Allen A.E."/>
            <person name="Amoutzias G."/>
            <person name="Anthouard V."/>
            <person name="Artiguenave F."/>
            <person name="Aury J.M."/>
            <person name="Badger J.H."/>
            <person name="Beszteri B."/>
            <person name="Billiau K."/>
            <person name="Bonnet E."/>
            <person name="Bothwell J.H."/>
            <person name="Bowler C."/>
            <person name="Boyen C."/>
            <person name="Brownlee C."/>
            <person name="Carrano C.J."/>
            <person name="Charrier B."/>
            <person name="Cho G.Y."/>
            <person name="Coelho S.M."/>
            <person name="Collen J."/>
            <person name="Corre E."/>
            <person name="Da Silva C."/>
            <person name="Delage L."/>
            <person name="Delaroque N."/>
            <person name="Dittami S.M."/>
            <person name="Doulbeau S."/>
            <person name="Elias M."/>
            <person name="Farnham G."/>
            <person name="Gachon C.M."/>
            <person name="Gschloessl B."/>
            <person name="Heesch S."/>
            <person name="Jabbari K."/>
            <person name="Jubin C."/>
            <person name="Kawai H."/>
            <person name="Kimura K."/>
            <person name="Kloareg B."/>
            <person name="Kupper F.C."/>
            <person name="Lang D."/>
            <person name="Le Bail A."/>
            <person name="Leblanc C."/>
            <person name="Lerouge P."/>
            <person name="Lohr M."/>
            <person name="Lopez P.J."/>
            <person name="Martens C."/>
            <person name="Maumus F."/>
            <person name="Michel G."/>
            <person name="Miranda-Saavedra D."/>
            <person name="Morales J."/>
            <person name="Moreau H."/>
            <person name="Motomura T."/>
            <person name="Nagasato C."/>
            <person name="Napoli C.A."/>
            <person name="Nelson D.R."/>
            <person name="Nyvall-Collen P."/>
            <person name="Peters A.F."/>
            <person name="Pommier C."/>
            <person name="Potin P."/>
            <person name="Poulain J."/>
            <person name="Quesneville H."/>
            <person name="Read B."/>
            <person name="Rensing S.A."/>
            <person name="Ritter A."/>
            <person name="Rousvoal S."/>
            <person name="Samanta M."/>
            <person name="Samson G."/>
            <person name="Schroeder D.C."/>
            <person name="Segurens B."/>
            <person name="Strittmatter M."/>
            <person name="Tonon T."/>
            <person name="Tregear J.W."/>
            <person name="Valentin K."/>
            <person name="von Dassow P."/>
            <person name="Yamagishi T."/>
            <person name="Van de Peer Y."/>
            <person name="Wincker P."/>
        </authorList>
    </citation>
    <scope>NUCLEOTIDE SEQUENCE [LARGE SCALE GENOMIC DNA]</scope>
    <source>
        <strain evidence="3">Ec32 / CCAP1310/4</strain>
    </source>
</reference>
<dbReference type="PANTHER" id="PTHR14614">
    <property type="entry name" value="HEPATOCELLULAR CARCINOMA-ASSOCIATED ANTIGEN"/>
    <property type="match status" value="1"/>
</dbReference>
<dbReference type="InterPro" id="IPR019410">
    <property type="entry name" value="Methyltransf_16"/>
</dbReference>
<keyword evidence="3" id="KW-1185">Reference proteome</keyword>
<feature type="compositionally biased region" description="Polar residues" evidence="1">
    <location>
        <begin position="176"/>
        <end position="195"/>
    </location>
</feature>
<dbReference type="Gene3D" id="3.40.50.150">
    <property type="entry name" value="Vaccinia Virus protein VP39"/>
    <property type="match status" value="1"/>
</dbReference>
<dbReference type="CDD" id="cd02440">
    <property type="entry name" value="AdoMet_MTases"/>
    <property type="match status" value="1"/>
</dbReference>
<protein>
    <submittedName>
        <fullName evidence="2">Uncharacterized protein</fullName>
    </submittedName>
</protein>
<feature type="region of interest" description="Disordered" evidence="1">
    <location>
        <begin position="285"/>
        <end position="318"/>
    </location>
</feature>
<dbReference type="Proteomes" id="UP000002630">
    <property type="component" value="Unassembled WGS sequence"/>
</dbReference>
<dbReference type="AlphaFoldDB" id="D8LGH3"/>
<evidence type="ECO:0000313" key="2">
    <source>
        <dbReference type="EMBL" id="CBN75748.1"/>
    </source>
</evidence>
<organism evidence="2 3">
    <name type="scientific">Ectocarpus siliculosus</name>
    <name type="common">Brown alga</name>
    <name type="synonym">Conferva siliculosa</name>
    <dbReference type="NCBI Taxonomy" id="2880"/>
    <lineage>
        <taxon>Eukaryota</taxon>
        <taxon>Sar</taxon>
        <taxon>Stramenopiles</taxon>
        <taxon>Ochrophyta</taxon>
        <taxon>PX clade</taxon>
        <taxon>Phaeophyceae</taxon>
        <taxon>Ectocarpales</taxon>
        <taxon>Ectocarpaceae</taxon>
        <taxon>Ectocarpus</taxon>
    </lineage>
</organism>
<feature type="region of interest" description="Disordered" evidence="1">
    <location>
        <begin position="167"/>
        <end position="215"/>
    </location>
</feature>
<name>D8LGH3_ECTSI</name>
<dbReference type="PANTHER" id="PTHR14614:SF142">
    <property type="entry name" value="FAM86 N-TERMINAL DOMAIN-CONTAINING PROTEIN"/>
    <property type="match status" value="1"/>
</dbReference>
<dbReference type="STRING" id="2880.D8LGH3"/>
<dbReference type="Pfam" id="PF10294">
    <property type="entry name" value="Methyltransf_16"/>
    <property type="match status" value="1"/>
</dbReference>